<feature type="transmembrane region" description="Helical" evidence="5">
    <location>
        <begin position="35"/>
        <end position="52"/>
    </location>
</feature>
<dbReference type="PANTHER" id="PTHR37955">
    <property type="entry name" value="TELLURITE RESISTANCE PROTEIN TEHA"/>
    <property type="match status" value="1"/>
</dbReference>
<feature type="transmembrane region" description="Helical" evidence="5">
    <location>
        <begin position="242"/>
        <end position="262"/>
    </location>
</feature>
<dbReference type="RefSeq" id="WP_203770617.1">
    <property type="nucleotide sequence ID" value="NZ_BAAABO010000020.1"/>
</dbReference>
<dbReference type="InterPro" id="IPR052951">
    <property type="entry name" value="Tellurite_res_ion_channel"/>
</dbReference>
<feature type="transmembrane region" description="Helical" evidence="5">
    <location>
        <begin position="268"/>
        <end position="289"/>
    </location>
</feature>
<dbReference type="EMBL" id="BOMI01000114">
    <property type="protein sequence ID" value="GID77071.1"/>
    <property type="molecule type" value="Genomic_DNA"/>
</dbReference>
<keyword evidence="3 5" id="KW-1133">Transmembrane helix</keyword>
<dbReference type="PANTHER" id="PTHR37955:SF1">
    <property type="entry name" value="DEP DOMAIN-CONTAINING PROTEIN"/>
    <property type="match status" value="1"/>
</dbReference>
<evidence type="ECO:0008006" key="8">
    <source>
        <dbReference type="Google" id="ProtNLM"/>
    </source>
</evidence>
<accession>A0ABQ3YAU2</accession>
<dbReference type="Proteomes" id="UP000609879">
    <property type="component" value="Unassembled WGS sequence"/>
</dbReference>
<organism evidence="6 7">
    <name type="scientific">Paractinoplanes deccanensis</name>
    <dbReference type="NCBI Taxonomy" id="113561"/>
    <lineage>
        <taxon>Bacteria</taxon>
        <taxon>Bacillati</taxon>
        <taxon>Actinomycetota</taxon>
        <taxon>Actinomycetes</taxon>
        <taxon>Micromonosporales</taxon>
        <taxon>Micromonosporaceae</taxon>
        <taxon>Paractinoplanes</taxon>
    </lineage>
</organism>
<keyword evidence="4 5" id="KW-0472">Membrane</keyword>
<feature type="transmembrane region" description="Helical" evidence="5">
    <location>
        <begin position="149"/>
        <end position="171"/>
    </location>
</feature>
<evidence type="ECO:0000256" key="5">
    <source>
        <dbReference type="SAM" id="Phobius"/>
    </source>
</evidence>
<reference evidence="6 7" key="1">
    <citation type="submission" date="2021-01" db="EMBL/GenBank/DDBJ databases">
        <title>Whole genome shotgun sequence of Actinoplanes deccanensis NBRC 13994.</title>
        <authorList>
            <person name="Komaki H."/>
            <person name="Tamura T."/>
        </authorList>
    </citation>
    <scope>NUCLEOTIDE SEQUENCE [LARGE SCALE GENOMIC DNA]</scope>
    <source>
        <strain evidence="6 7">NBRC 13994</strain>
    </source>
</reference>
<dbReference type="Gene3D" id="1.50.10.150">
    <property type="entry name" value="Voltage-dependent anion channel"/>
    <property type="match status" value="1"/>
</dbReference>
<evidence type="ECO:0000256" key="2">
    <source>
        <dbReference type="ARBA" id="ARBA00022692"/>
    </source>
</evidence>
<feature type="transmembrane region" description="Helical" evidence="5">
    <location>
        <begin position="64"/>
        <end position="81"/>
    </location>
</feature>
<feature type="transmembrane region" description="Helical" evidence="5">
    <location>
        <begin position="126"/>
        <end position="143"/>
    </location>
</feature>
<evidence type="ECO:0000256" key="3">
    <source>
        <dbReference type="ARBA" id="ARBA00022989"/>
    </source>
</evidence>
<evidence type="ECO:0000313" key="7">
    <source>
        <dbReference type="Proteomes" id="UP000609879"/>
    </source>
</evidence>
<evidence type="ECO:0000256" key="4">
    <source>
        <dbReference type="ARBA" id="ARBA00023136"/>
    </source>
</evidence>
<name>A0ABQ3YAU2_9ACTN</name>
<evidence type="ECO:0000256" key="1">
    <source>
        <dbReference type="ARBA" id="ARBA00004141"/>
    </source>
</evidence>
<comment type="caution">
    <text evidence="6">The sequence shown here is derived from an EMBL/GenBank/DDBJ whole genome shotgun (WGS) entry which is preliminary data.</text>
</comment>
<feature type="transmembrane region" description="Helical" evidence="5">
    <location>
        <begin position="93"/>
        <end position="114"/>
    </location>
</feature>
<feature type="transmembrane region" description="Helical" evidence="5">
    <location>
        <begin position="183"/>
        <end position="202"/>
    </location>
</feature>
<protein>
    <recommendedName>
        <fullName evidence="8">Tellurite resistance protein</fullName>
    </recommendedName>
</protein>
<sequence length="310" mass="32392">MPLNLFGIAFGLAGLAGTWTAAAAADLVPALVGDALWWAVLVVWLALLVRYVTKASRDDLRHPILGPFAALVPTTGLLMGGRLAGTWLTGGRVVIAVMLVLATVFAGWFVAHLLSGGLDIDTLHAGYLLPTVAASLVGAQSAALAGWRAIAVGAFGVGILFWFLIGSILLGRLALRPALPGPLLPTMAIFSAPPAVAGNAWFAINGGHLDTIDLLLLGTMVPLLLVQLFLTPGYLRQPFAHGFWALTFTIAASGTYTIHWLAGEHATAWRPLSGLVLALVTVLIGLIAYKSSSLALRKQLRHRAAAPAAV</sequence>
<dbReference type="Pfam" id="PF03595">
    <property type="entry name" value="SLAC1"/>
    <property type="match status" value="1"/>
</dbReference>
<dbReference type="InterPro" id="IPR038665">
    <property type="entry name" value="Voltage-dep_anion_channel_sf"/>
</dbReference>
<keyword evidence="7" id="KW-1185">Reference proteome</keyword>
<keyword evidence="2 5" id="KW-0812">Transmembrane</keyword>
<gene>
    <name evidence="6" type="ORF">Ade02nite_57120</name>
</gene>
<evidence type="ECO:0000313" key="6">
    <source>
        <dbReference type="EMBL" id="GID77071.1"/>
    </source>
</evidence>
<dbReference type="InterPro" id="IPR004695">
    <property type="entry name" value="SLAC1/Mae1/Ssu1/TehA"/>
</dbReference>
<comment type="subcellular location">
    <subcellularLocation>
        <location evidence="1">Membrane</location>
        <topology evidence="1">Multi-pass membrane protein</topology>
    </subcellularLocation>
</comment>
<feature type="transmembrane region" description="Helical" evidence="5">
    <location>
        <begin position="214"/>
        <end position="235"/>
    </location>
</feature>
<proteinExistence type="predicted"/>